<dbReference type="Proteomes" id="UP000319908">
    <property type="component" value="Unassembled WGS sequence"/>
</dbReference>
<dbReference type="GO" id="GO:0047580">
    <property type="term" value="F:4-hydroxyproline epimerase activity"/>
    <property type="evidence" value="ECO:0007669"/>
    <property type="project" value="UniProtKB-EC"/>
</dbReference>
<dbReference type="PANTHER" id="PTHR33442:SF1">
    <property type="entry name" value="TRANS-3-HYDROXY-L-PROLINE DEHYDRATASE"/>
    <property type="match status" value="1"/>
</dbReference>
<dbReference type="AlphaFoldDB" id="A0A5C6BUV0"/>
<sequence>MMQLFENVKVIDTHTGGEPTRVVVAGGPDLGNGPLIERVRRMQRDSDHFRRMMITEPRGNEAMVGALLCEPTDPDCVAAVIFFNNRDYLGMCGHGTIGVAAAMAYAGRIEPGVHRLETPVGVITFRLTGANQVSFDNVPSYRLHHDIAVDVDGLGTVRGDVAWGGNWFFLTASPLPLSLSHLRELNHAAQDIRDALRRDGVSGVAGAEIDHVEFFGAAQAEDADSRNFVYCPGGAYDRSPCGTGTSAKLACLAADGKLKPGEPWIQESIIGSRFVGSYEPSGPGAILPTITGTAYVYGECCFVAQVGDPFPHGIG</sequence>
<dbReference type="PIRSF" id="PIRSF029792">
    <property type="entry name" value="Pro_racemase"/>
    <property type="match status" value="1"/>
</dbReference>
<gene>
    <name evidence="2" type="ORF">Poly21_26220</name>
</gene>
<evidence type="ECO:0000256" key="1">
    <source>
        <dbReference type="ARBA" id="ARBA00007529"/>
    </source>
</evidence>
<protein>
    <submittedName>
        <fullName evidence="2">4-hydroxyproline epimerase</fullName>
        <ecNumber evidence="2">5.1.1.8</ecNumber>
    </submittedName>
</protein>
<dbReference type="SUPFAM" id="SSF54506">
    <property type="entry name" value="Diaminopimelate epimerase-like"/>
    <property type="match status" value="1"/>
</dbReference>
<dbReference type="SFLD" id="SFLDS00028">
    <property type="entry name" value="Proline_Racemase"/>
    <property type="match status" value="1"/>
</dbReference>
<evidence type="ECO:0000313" key="3">
    <source>
        <dbReference type="Proteomes" id="UP000319908"/>
    </source>
</evidence>
<keyword evidence="2" id="KW-0413">Isomerase</keyword>
<proteinExistence type="inferred from homology"/>
<dbReference type="RefSeq" id="WP_302118764.1">
    <property type="nucleotide sequence ID" value="NZ_SJPU01000002.1"/>
</dbReference>
<evidence type="ECO:0000313" key="2">
    <source>
        <dbReference type="EMBL" id="TWU15427.1"/>
    </source>
</evidence>
<reference evidence="2 3" key="1">
    <citation type="journal article" date="2020" name="Antonie Van Leeuwenhoek">
        <title>Rhodopirellula heiligendammensis sp. nov., Rhodopirellula pilleata sp. nov., and Rhodopirellula solitaria sp. nov. isolated from natural or artificial marine surfaces in Northern Germany and California, USA, and emended description of the genus Rhodopirellula.</title>
        <authorList>
            <person name="Kallscheuer N."/>
            <person name="Wiegand S."/>
            <person name="Jogler M."/>
            <person name="Boedeker C."/>
            <person name="Peeters S.H."/>
            <person name="Rast P."/>
            <person name="Heuer A."/>
            <person name="Jetten M.S.M."/>
            <person name="Rohde M."/>
            <person name="Jogler C."/>
        </authorList>
    </citation>
    <scope>NUCLEOTIDE SEQUENCE [LARGE SCALE GENOMIC DNA]</scope>
    <source>
        <strain evidence="2 3">Poly21</strain>
    </source>
</reference>
<comment type="similarity">
    <text evidence="1">Belongs to the proline racemase family.</text>
</comment>
<dbReference type="Gene3D" id="3.10.310.10">
    <property type="entry name" value="Diaminopimelate Epimerase, Chain A, domain 1"/>
    <property type="match status" value="2"/>
</dbReference>
<organism evidence="2 3">
    <name type="scientific">Allorhodopirellula heiligendammensis</name>
    <dbReference type="NCBI Taxonomy" id="2714739"/>
    <lineage>
        <taxon>Bacteria</taxon>
        <taxon>Pseudomonadati</taxon>
        <taxon>Planctomycetota</taxon>
        <taxon>Planctomycetia</taxon>
        <taxon>Pirellulales</taxon>
        <taxon>Pirellulaceae</taxon>
        <taxon>Allorhodopirellula</taxon>
    </lineage>
</organism>
<dbReference type="InterPro" id="IPR008794">
    <property type="entry name" value="Pro_racemase_fam"/>
</dbReference>
<dbReference type="PANTHER" id="PTHR33442">
    <property type="entry name" value="TRANS-3-HYDROXY-L-PROLINE DEHYDRATASE"/>
    <property type="match status" value="1"/>
</dbReference>
<dbReference type="EMBL" id="SJPU01000002">
    <property type="protein sequence ID" value="TWU15427.1"/>
    <property type="molecule type" value="Genomic_DNA"/>
</dbReference>
<comment type="caution">
    <text evidence="2">The sequence shown here is derived from an EMBL/GenBank/DDBJ whole genome shotgun (WGS) entry which is preliminary data.</text>
</comment>
<accession>A0A5C6BUV0</accession>
<dbReference type="EC" id="5.1.1.8" evidence="2"/>
<dbReference type="Pfam" id="PF05544">
    <property type="entry name" value="Pro_racemase"/>
    <property type="match status" value="1"/>
</dbReference>
<name>A0A5C6BUV0_9BACT</name>
<dbReference type="FunFam" id="3.10.310.10:FF:000003">
    <property type="entry name" value="Proline racemase"/>
    <property type="match status" value="1"/>
</dbReference>
<keyword evidence="3" id="KW-1185">Reference proteome</keyword>